<feature type="chain" id="PRO_5046261584" description="Secreted protein" evidence="1">
    <location>
        <begin position="28"/>
        <end position="62"/>
    </location>
</feature>
<comment type="caution">
    <text evidence="2">The sequence shown here is derived from an EMBL/GenBank/DDBJ whole genome shotgun (WGS) entry which is preliminary data.</text>
</comment>
<organism evidence="2 3">
    <name type="scientific">Daphnia magna</name>
    <dbReference type="NCBI Taxonomy" id="35525"/>
    <lineage>
        <taxon>Eukaryota</taxon>
        <taxon>Metazoa</taxon>
        <taxon>Ecdysozoa</taxon>
        <taxon>Arthropoda</taxon>
        <taxon>Crustacea</taxon>
        <taxon>Branchiopoda</taxon>
        <taxon>Diplostraca</taxon>
        <taxon>Cladocera</taxon>
        <taxon>Anomopoda</taxon>
        <taxon>Daphniidae</taxon>
        <taxon>Daphnia</taxon>
    </lineage>
</organism>
<gene>
    <name evidence="2" type="ORF">OUZ56_017164</name>
</gene>
<dbReference type="EMBL" id="JAOYFB010000038">
    <property type="protein sequence ID" value="KAK4028001.1"/>
    <property type="molecule type" value="Genomic_DNA"/>
</dbReference>
<evidence type="ECO:0008006" key="4">
    <source>
        <dbReference type="Google" id="ProtNLM"/>
    </source>
</evidence>
<keyword evidence="3" id="KW-1185">Reference proteome</keyword>
<reference evidence="2 3" key="1">
    <citation type="journal article" date="2023" name="Nucleic Acids Res.">
        <title>The hologenome of Daphnia magna reveals possible DNA methylation and microbiome-mediated evolution of the host genome.</title>
        <authorList>
            <person name="Chaturvedi A."/>
            <person name="Li X."/>
            <person name="Dhandapani V."/>
            <person name="Marshall H."/>
            <person name="Kissane S."/>
            <person name="Cuenca-Cambronero M."/>
            <person name="Asole G."/>
            <person name="Calvet F."/>
            <person name="Ruiz-Romero M."/>
            <person name="Marangio P."/>
            <person name="Guigo R."/>
            <person name="Rago D."/>
            <person name="Mirbahai L."/>
            <person name="Eastwood N."/>
            <person name="Colbourne J.K."/>
            <person name="Zhou J."/>
            <person name="Mallon E."/>
            <person name="Orsini L."/>
        </authorList>
    </citation>
    <scope>NUCLEOTIDE SEQUENCE [LARGE SCALE GENOMIC DNA]</scope>
    <source>
        <strain evidence="2">LRV0_1</strain>
    </source>
</reference>
<accession>A0ABR0ASD3</accession>
<dbReference type="Proteomes" id="UP001234178">
    <property type="component" value="Unassembled WGS sequence"/>
</dbReference>
<evidence type="ECO:0000313" key="3">
    <source>
        <dbReference type="Proteomes" id="UP001234178"/>
    </source>
</evidence>
<protein>
    <recommendedName>
        <fullName evidence="4">Secreted protein</fullName>
    </recommendedName>
</protein>
<feature type="signal peptide" evidence="1">
    <location>
        <begin position="1"/>
        <end position="27"/>
    </location>
</feature>
<evidence type="ECO:0000256" key="1">
    <source>
        <dbReference type="SAM" id="SignalP"/>
    </source>
</evidence>
<sequence>MSPLLKRTACPICQSFSSLLLCGSVASCHIVCEGFFGRQRVDEPNLVKEWGCLIELNGGSEW</sequence>
<dbReference type="PROSITE" id="PS51257">
    <property type="entry name" value="PROKAR_LIPOPROTEIN"/>
    <property type="match status" value="1"/>
</dbReference>
<evidence type="ECO:0000313" key="2">
    <source>
        <dbReference type="EMBL" id="KAK4028001.1"/>
    </source>
</evidence>
<keyword evidence="1" id="KW-0732">Signal</keyword>
<name>A0ABR0ASD3_9CRUS</name>
<proteinExistence type="predicted"/>